<comment type="similarity">
    <text evidence="2">Belongs to the serine-aspartate repeat-containing protein (SDr) family.</text>
</comment>
<dbReference type="NCBIfam" id="TIGR01167">
    <property type="entry name" value="LPXTG_anchor"/>
    <property type="match status" value="1"/>
</dbReference>
<dbReference type="PROSITE" id="PS50847">
    <property type="entry name" value="GRAM_POS_ANCHORING"/>
    <property type="match status" value="1"/>
</dbReference>
<dbReference type="RefSeq" id="WP_169278645.1">
    <property type="nucleotide sequence ID" value="NZ_CP051680.1"/>
</dbReference>
<dbReference type="Gene3D" id="2.60.40.3440">
    <property type="match status" value="1"/>
</dbReference>
<dbReference type="SUPFAM" id="SSF49401">
    <property type="entry name" value="Bacterial adhesins"/>
    <property type="match status" value="6"/>
</dbReference>
<dbReference type="GO" id="GO:0005518">
    <property type="term" value="F:collagen binding"/>
    <property type="evidence" value="ECO:0007669"/>
    <property type="project" value="InterPro"/>
</dbReference>
<dbReference type="Pfam" id="PF05737">
    <property type="entry name" value="Collagen_bind"/>
    <property type="match status" value="4"/>
</dbReference>
<dbReference type="InterPro" id="IPR041033">
    <property type="entry name" value="SpaA_PFL_dom_1"/>
</dbReference>
<evidence type="ECO:0000256" key="6">
    <source>
        <dbReference type="ARBA" id="ARBA00023088"/>
    </source>
</evidence>
<evidence type="ECO:0000256" key="4">
    <source>
        <dbReference type="ARBA" id="ARBA00022525"/>
    </source>
</evidence>
<dbReference type="Pfam" id="PF17802">
    <property type="entry name" value="SpaA"/>
    <property type="match status" value="4"/>
</dbReference>
<keyword evidence="8" id="KW-1133">Transmembrane helix</keyword>
<gene>
    <name evidence="10" type="ORF">HH215_03535</name>
</gene>
<feature type="domain" description="Gram-positive cocci surface proteins LPxTG" evidence="9">
    <location>
        <begin position="1449"/>
        <end position="1486"/>
    </location>
</feature>
<feature type="region of interest" description="Disordered" evidence="7">
    <location>
        <begin position="1431"/>
        <end position="1456"/>
    </location>
</feature>
<dbReference type="PANTHER" id="PTHR36108:SF13">
    <property type="entry name" value="COLOSSIN-B-RELATED"/>
    <property type="match status" value="1"/>
</dbReference>
<evidence type="ECO:0000256" key="2">
    <source>
        <dbReference type="ARBA" id="ARBA00007257"/>
    </source>
</evidence>
<evidence type="ECO:0000256" key="3">
    <source>
        <dbReference type="ARBA" id="ARBA00022512"/>
    </source>
</evidence>
<evidence type="ECO:0000259" key="9">
    <source>
        <dbReference type="PROSITE" id="PS50847"/>
    </source>
</evidence>
<dbReference type="Pfam" id="PF17961">
    <property type="entry name" value="Big_8"/>
    <property type="match status" value="1"/>
</dbReference>
<keyword evidence="8" id="KW-0472">Membrane</keyword>
<protein>
    <submittedName>
        <fullName evidence="10">Cadherin-like domain-containing protein</fullName>
    </submittedName>
</protein>
<keyword evidence="5" id="KW-0732">Signal</keyword>
<dbReference type="Pfam" id="PF17963">
    <property type="entry name" value="Big_9"/>
    <property type="match status" value="1"/>
</dbReference>
<dbReference type="Gene3D" id="2.60.40.10">
    <property type="entry name" value="Immunoglobulins"/>
    <property type="match status" value="4"/>
</dbReference>
<keyword evidence="6" id="KW-0572">Peptidoglycan-anchor</keyword>
<dbReference type="PANTHER" id="PTHR36108">
    <property type="entry name" value="COLOSSIN-B-RELATED"/>
    <property type="match status" value="1"/>
</dbReference>
<accession>A0A7Z2VFP6</accession>
<keyword evidence="8" id="KW-0812">Transmembrane</keyword>
<evidence type="ECO:0000313" key="10">
    <source>
        <dbReference type="EMBL" id="QJD82346.1"/>
    </source>
</evidence>
<reference evidence="10 11" key="1">
    <citation type="submission" date="2020-04" db="EMBL/GenBank/DDBJ databases">
        <title>Genome sequencing of novel species.</title>
        <authorList>
            <person name="Heo J."/>
            <person name="Kim S.-J."/>
            <person name="Kim J.-S."/>
            <person name="Hong S.-B."/>
            <person name="Kwon S.-W."/>
        </authorList>
    </citation>
    <scope>NUCLEOTIDE SEQUENCE [LARGE SCALE GENOMIC DNA]</scope>
    <source>
        <strain evidence="10 11">MFER-1</strain>
    </source>
</reference>
<dbReference type="Pfam" id="PF00746">
    <property type="entry name" value="Gram_pos_anchor"/>
    <property type="match status" value="1"/>
</dbReference>
<dbReference type="SUPFAM" id="SSF49478">
    <property type="entry name" value="Cna protein B-type domain"/>
    <property type="match status" value="2"/>
</dbReference>
<keyword evidence="11" id="KW-1185">Reference proteome</keyword>
<feature type="transmembrane region" description="Helical" evidence="8">
    <location>
        <begin position="1458"/>
        <end position="1475"/>
    </location>
</feature>
<dbReference type="InterPro" id="IPR041171">
    <property type="entry name" value="SDR_Ig"/>
</dbReference>
<feature type="compositionally biased region" description="Basic and acidic residues" evidence="7">
    <location>
        <begin position="1432"/>
        <end position="1444"/>
    </location>
</feature>
<dbReference type="Proteomes" id="UP000502248">
    <property type="component" value="Chromosome"/>
</dbReference>
<evidence type="ECO:0000256" key="5">
    <source>
        <dbReference type="ARBA" id="ARBA00022729"/>
    </source>
</evidence>
<evidence type="ECO:0000313" key="11">
    <source>
        <dbReference type="Proteomes" id="UP000502248"/>
    </source>
</evidence>
<comment type="subcellular location">
    <subcellularLocation>
        <location evidence="1">Secreted</location>
        <location evidence="1">Cell wall</location>
        <topology evidence="1">Peptidoglycan-anchor</topology>
    </subcellularLocation>
</comment>
<dbReference type="Gene3D" id="2.60.40.1280">
    <property type="match status" value="1"/>
</dbReference>
<organism evidence="10 11">
    <name type="scientific">Cohnella herbarum</name>
    <dbReference type="NCBI Taxonomy" id="2728023"/>
    <lineage>
        <taxon>Bacteria</taxon>
        <taxon>Bacillati</taxon>
        <taxon>Bacillota</taxon>
        <taxon>Bacilli</taxon>
        <taxon>Bacillales</taxon>
        <taxon>Paenibacillaceae</taxon>
        <taxon>Cohnella</taxon>
    </lineage>
</organism>
<dbReference type="InterPro" id="IPR019931">
    <property type="entry name" value="LPXTG_anchor"/>
</dbReference>
<evidence type="ECO:0000256" key="7">
    <source>
        <dbReference type="SAM" id="MobiDB-lite"/>
    </source>
</evidence>
<feature type="compositionally biased region" description="Basic and acidic residues" evidence="7">
    <location>
        <begin position="1345"/>
        <end position="1384"/>
    </location>
</feature>
<dbReference type="InterPro" id="IPR013783">
    <property type="entry name" value="Ig-like_fold"/>
</dbReference>
<sequence>MRVTRARMSKARVRQAKQKLAIFVAVALFLQLVTQLFVAPGSYAAGKQIEDDQHLITSVKMYDEEPTFTGAVMNLNGNSLVLPNRPDVNNFVAAIYDWELPDNHDYSDGDTYTFSLPNVFNIQSPITGNLTGGVGTFVVTTAGTVTFTFNDSINGQQGIEGNFYVWLKFDKSKLDGGLEQKIDFSSVHKADIDIKFANKAKDGLEKTGKASKGGFNSDVIDWTVEFNQAENTINNAVLNDTLPTGLTLQGNINICELEVQLDGTVELNSLKPCTTAPSFPINLGNIDKAFRVTYQTSVPAPTTAPFTGIQYTNNAVLTGTGMTSQSKNATATISFNEPLNKKDTAYDSEKQRITWQIQYNYNQQAIAAADALILDKFATTNTVDQKVVSVTMAVYEVAIDSSGQGTRGALVDPSQYTLTSIGTDYDEGFSLKFHDPVTKAYDIVYQTEAQQRIYDDVTVTNTVYGGGITKEDDADYKEVIFDKKVSKENFQAKTIEWEITVNQDLKTMTDIVIADNYLDMHMELLPATVKINGVDIASTDFLLAADPDYKTGFKISLKPGKSISTKQVITFTTLFDPKAGKPLEDKYKNTATINWKENNVAQTPITKSATVTPQNFTLENGFKKGEYSAKDKTITWTIYVNYNLHTVNPAIISDKYTGNQKFVDGSLEVKHLTLNPGNNSITEGLSVSIPNGKFTLDAINQSFVLDLGPINSAYQIQYKTSLGDNSPIAGNYSNDAKMQNGVGGPILFKMSATVTPKHGGQYVQKSGSQVGNTDIAKWKVTINPSQSYIAAGSVLTDTLSATTDNQFLLTDTLKLYETNLPADNSGNIPKGNPVAASDYTLAVTGNTFTLTFKNDVKTAYILEYDSYINANSGERLTNDLKYQGQSVSVVGQGNQQGILVSLAGAGGGASNGRDKLKIIKVDDLNRPLPGVKFELWNATGLTLLETLITDANGEASTSRKYKLHDTDGFPYKLKEISAPSGYILDPDYAAGKIIDFKGAPFNITNKIIRQGFELVKVDSVDPSKKLKDAVFELRDSGNALIATLTTDNDGRIAYGDMAAGNYTLVEIAAPLFYKLDPTPISVPIVANQTQIVALTQPNTLGSGASLVITKVNAKDHSDLLKGIDFELRNAANVVVDTGTTDVNGTLEFENLAYGLYTLVETKADGFVIEVPETKVSIHQPTTPLIIENKENDRSVQLTKFNSNKSLVLSGAVFELRAETLLLDLQGNPIYEVVPGIDVAKLTTDVNGQLILKDLPPNKYQLVEIQAPYDYRLDQTPVAFEITKTQTTAVLVEKTNERQSSGGVWTPEPTPTPTPKPTPSPEPTPTPTSGPTTSPEPTPTPVPTIDPEKPVHPPKIEEKTTNEKPVKGDVDVPKGGKVEVGEKPKHGTVKVTPDGKWKYTPDKDYKGKDSFTIIVTDKDGNEEEILVDIDVDDVPRGGVDPDGKAPGKTLPKTGESSSLPLQLAGLALVAMGVVLLNRKRIFRIKRE</sequence>
<dbReference type="InterPro" id="IPR011252">
    <property type="entry name" value="Fibrogen-bd_dom1"/>
</dbReference>
<evidence type="ECO:0000256" key="8">
    <source>
        <dbReference type="SAM" id="Phobius"/>
    </source>
</evidence>
<dbReference type="GO" id="GO:0007155">
    <property type="term" value="P:cell adhesion"/>
    <property type="evidence" value="ECO:0007669"/>
    <property type="project" value="InterPro"/>
</dbReference>
<dbReference type="InterPro" id="IPR008456">
    <property type="entry name" value="Collagen-bd_dom"/>
</dbReference>
<keyword evidence="4" id="KW-0964">Secreted</keyword>
<evidence type="ECO:0000256" key="1">
    <source>
        <dbReference type="ARBA" id="ARBA00004168"/>
    </source>
</evidence>
<name>A0A7Z2VFP6_9BACL</name>
<feature type="compositionally biased region" description="Pro residues" evidence="7">
    <location>
        <begin position="1307"/>
        <end position="1343"/>
    </location>
</feature>
<dbReference type="InterPro" id="IPR008966">
    <property type="entry name" value="Adhesion_dom_sf"/>
</dbReference>
<dbReference type="KEGG" id="cheb:HH215_03535"/>
<proteinExistence type="inferred from homology"/>
<dbReference type="Gene3D" id="2.60.40.740">
    <property type="match status" value="5"/>
</dbReference>
<keyword evidence="3" id="KW-0134">Cell wall</keyword>
<dbReference type="EMBL" id="CP051680">
    <property type="protein sequence ID" value="QJD82346.1"/>
    <property type="molecule type" value="Genomic_DNA"/>
</dbReference>
<feature type="region of interest" description="Disordered" evidence="7">
    <location>
        <begin position="1292"/>
        <end position="1393"/>
    </location>
</feature>